<dbReference type="InParanoid" id="A0A2J6T3J4"/>
<dbReference type="GeneID" id="36588709"/>
<evidence type="ECO:0000313" key="3">
    <source>
        <dbReference type="Proteomes" id="UP000235371"/>
    </source>
</evidence>
<gene>
    <name evidence="2" type="ORF">K444DRAFT_615010</name>
</gene>
<accession>A0A2J6T3J4</accession>
<dbReference type="RefSeq" id="XP_024734512.1">
    <property type="nucleotide sequence ID" value="XM_024880632.1"/>
</dbReference>
<name>A0A2J6T3J4_9HELO</name>
<evidence type="ECO:0000256" key="1">
    <source>
        <dbReference type="SAM" id="MobiDB-lite"/>
    </source>
</evidence>
<keyword evidence="3" id="KW-1185">Reference proteome</keyword>
<feature type="compositionally biased region" description="Polar residues" evidence="1">
    <location>
        <begin position="89"/>
        <end position="98"/>
    </location>
</feature>
<evidence type="ECO:0000313" key="2">
    <source>
        <dbReference type="EMBL" id="PMD57608.1"/>
    </source>
</evidence>
<proteinExistence type="predicted"/>
<dbReference type="EMBL" id="KZ613846">
    <property type="protein sequence ID" value="PMD57608.1"/>
    <property type="molecule type" value="Genomic_DNA"/>
</dbReference>
<dbReference type="Proteomes" id="UP000235371">
    <property type="component" value="Unassembled WGS sequence"/>
</dbReference>
<organism evidence="2 3">
    <name type="scientific">Hyaloscypha bicolor E</name>
    <dbReference type="NCBI Taxonomy" id="1095630"/>
    <lineage>
        <taxon>Eukaryota</taxon>
        <taxon>Fungi</taxon>
        <taxon>Dikarya</taxon>
        <taxon>Ascomycota</taxon>
        <taxon>Pezizomycotina</taxon>
        <taxon>Leotiomycetes</taxon>
        <taxon>Helotiales</taxon>
        <taxon>Hyaloscyphaceae</taxon>
        <taxon>Hyaloscypha</taxon>
        <taxon>Hyaloscypha bicolor</taxon>
    </lineage>
</organism>
<protein>
    <submittedName>
        <fullName evidence="2">Uncharacterized protein</fullName>
    </submittedName>
</protein>
<sequence length="191" mass="21171">MGARGNRGGRYLPPYPRCSRTIYGWDRPQDAKLDGQSWWPRSMSAFILATHDTFISSSAHGHGRPAYHRSVPVHEREPNAPPGYPMGTRTRQSKSTNAAPYPTSPHHSGVRQPSSSGPVTGTSSPYRALTASVFPKILLKISQILQAGLMYHIDSLTGHKSCHERRWERRNTTLLKGNSECHAGEGSSEPW</sequence>
<reference evidence="2 3" key="1">
    <citation type="submission" date="2016-04" db="EMBL/GenBank/DDBJ databases">
        <title>A degradative enzymes factory behind the ericoid mycorrhizal symbiosis.</title>
        <authorList>
            <consortium name="DOE Joint Genome Institute"/>
            <person name="Martino E."/>
            <person name="Morin E."/>
            <person name="Grelet G."/>
            <person name="Kuo A."/>
            <person name="Kohler A."/>
            <person name="Daghino S."/>
            <person name="Barry K."/>
            <person name="Choi C."/>
            <person name="Cichocki N."/>
            <person name="Clum A."/>
            <person name="Copeland A."/>
            <person name="Hainaut M."/>
            <person name="Haridas S."/>
            <person name="Labutti K."/>
            <person name="Lindquist E."/>
            <person name="Lipzen A."/>
            <person name="Khouja H.-R."/>
            <person name="Murat C."/>
            <person name="Ohm R."/>
            <person name="Olson A."/>
            <person name="Spatafora J."/>
            <person name="Veneault-Fourrey C."/>
            <person name="Henrissat B."/>
            <person name="Grigoriev I."/>
            <person name="Martin F."/>
            <person name="Perotto S."/>
        </authorList>
    </citation>
    <scope>NUCLEOTIDE SEQUENCE [LARGE SCALE GENOMIC DNA]</scope>
    <source>
        <strain evidence="2 3">E</strain>
    </source>
</reference>
<feature type="compositionally biased region" description="Low complexity" evidence="1">
    <location>
        <begin position="113"/>
        <end position="124"/>
    </location>
</feature>
<dbReference type="AlphaFoldDB" id="A0A2J6T3J4"/>
<feature type="region of interest" description="Disordered" evidence="1">
    <location>
        <begin position="58"/>
        <end position="124"/>
    </location>
</feature>